<organism evidence="1 2">
    <name type="scientific">Candidatus Acidiferrum panamense</name>
    <dbReference type="NCBI Taxonomy" id="2741543"/>
    <lineage>
        <taxon>Bacteria</taxon>
        <taxon>Pseudomonadati</taxon>
        <taxon>Acidobacteriota</taxon>
        <taxon>Terriglobia</taxon>
        <taxon>Candidatus Acidiferrales</taxon>
        <taxon>Candidatus Acidiferrum</taxon>
    </lineage>
</organism>
<evidence type="ECO:0000313" key="2">
    <source>
        <dbReference type="Proteomes" id="UP000567293"/>
    </source>
</evidence>
<reference evidence="1" key="1">
    <citation type="submission" date="2020-06" db="EMBL/GenBank/DDBJ databases">
        <title>Legume-microbial interactions unlock mineral nutrients during tropical forest succession.</title>
        <authorList>
            <person name="Epihov D.Z."/>
        </authorList>
    </citation>
    <scope>NUCLEOTIDE SEQUENCE [LARGE SCALE GENOMIC DNA]</scope>
    <source>
        <strain evidence="1">Pan2503</strain>
    </source>
</reference>
<name>A0A7V8SXE2_9BACT</name>
<proteinExistence type="predicted"/>
<evidence type="ECO:0000313" key="1">
    <source>
        <dbReference type="EMBL" id="MBA0085889.1"/>
    </source>
</evidence>
<dbReference type="EMBL" id="JACDQQ010001254">
    <property type="protein sequence ID" value="MBA0085889.1"/>
    <property type="molecule type" value="Genomic_DNA"/>
</dbReference>
<dbReference type="AlphaFoldDB" id="A0A7V8SXE2"/>
<gene>
    <name evidence="1" type="ORF">HRJ53_12900</name>
</gene>
<protein>
    <submittedName>
        <fullName evidence="1">Uncharacterized protein</fullName>
    </submittedName>
</protein>
<accession>A0A7V8SXE2</accession>
<keyword evidence="2" id="KW-1185">Reference proteome</keyword>
<comment type="caution">
    <text evidence="1">The sequence shown here is derived from an EMBL/GenBank/DDBJ whole genome shotgun (WGS) entry which is preliminary data.</text>
</comment>
<sequence length="77" mass="8560">MKIHHSPNLGAYVAIDMDEAEKAKIAQCCNAVIDVIQALCPTPMHGLMVLKLCTDSLKEAYDMRDAIFVQNPTEKKQ</sequence>
<dbReference type="Proteomes" id="UP000567293">
    <property type="component" value="Unassembled WGS sequence"/>
</dbReference>